<dbReference type="Proteomes" id="UP001597548">
    <property type="component" value="Unassembled WGS sequence"/>
</dbReference>
<dbReference type="EMBL" id="JBHUOS010000009">
    <property type="protein sequence ID" value="MFD2916365.1"/>
    <property type="molecule type" value="Genomic_DNA"/>
</dbReference>
<organism evidence="2 3">
    <name type="scientific">Psychroserpens luteus</name>
    <dbReference type="NCBI Taxonomy" id="1434066"/>
    <lineage>
        <taxon>Bacteria</taxon>
        <taxon>Pseudomonadati</taxon>
        <taxon>Bacteroidota</taxon>
        <taxon>Flavobacteriia</taxon>
        <taxon>Flavobacteriales</taxon>
        <taxon>Flavobacteriaceae</taxon>
        <taxon>Psychroserpens</taxon>
    </lineage>
</organism>
<evidence type="ECO:0000313" key="2">
    <source>
        <dbReference type="EMBL" id="MFD2916365.1"/>
    </source>
</evidence>
<evidence type="ECO:0000256" key="1">
    <source>
        <dbReference type="SAM" id="Phobius"/>
    </source>
</evidence>
<evidence type="ECO:0000313" key="3">
    <source>
        <dbReference type="Proteomes" id="UP001597548"/>
    </source>
</evidence>
<comment type="caution">
    <text evidence="2">The sequence shown here is derived from an EMBL/GenBank/DDBJ whole genome shotgun (WGS) entry which is preliminary data.</text>
</comment>
<dbReference type="Pfam" id="PF19578">
    <property type="entry name" value="DUF6090"/>
    <property type="match status" value="1"/>
</dbReference>
<reference evidence="3" key="1">
    <citation type="journal article" date="2019" name="Int. J. Syst. Evol. Microbiol.">
        <title>The Global Catalogue of Microorganisms (GCM) 10K type strain sequencing project: providing services to taxonomists for standard genome sequencing and annotation.</title>
        <authorList>
            <consortium name="The Broad Institute Genomics Platform"/>
            <consortium name="The Broad Institute Genome Sequencing Center for Infectious Disease"/>
            <person name="Wu L."/>
            <person name="Ma J."/>
        </authorList>
    </citation>
    <scope>NUCLEOTIDE SEQUENCE [LARGE SCALE GENOMIC DNA]</scope>
    <source>
        <strain evidence="3">KCTC 32514</strain>
    </source>
</reference>
<proteinExistence type="predicted"/>
<keyword evidence="1" id="KW-1133">Transmembrane helix</keyword>
<accession>A0ABW5ZTK5</accession>
<keyword evidence="1" id="KW-0812">Transmembrane</keyword>
<protein>
    <submittedName>
        <fullName evidence="2">DUF6090 family protein</fullName>
    </submittedName>
</protein>
<name>A0ABW5ZTK5_9FLAO</name>
<feature type="transmembrane region" description="Helical" evidence="1">
    <location>
        <begin position="21"/>
        <end position="42"/>
    </location>
</feature>
<gene>
    <name evidence="2" type="ORF">ACFS29_11985</name>
</gene>
<dbReference type="InterPro" id="IPR045749">
    <property type="entry name" value="DUF6090"/>
</dbReference>
<keyword evidence="1" id="KW-0472">Membrane</keyword>
<dbReference type="RefSeq" id="WP_194508361.1">
    <property type="nucleotide sequence ID" value="NZ_JADILU010000004.1"/>
</dbReference>
<sequence>MIKFFRKIRQKTLTENKFGKYLLYAIGEIVLVVIGILIALSINNWSNNKELRHTEQMYLLSLQSEFQTNLNKINESISENKVLMIDIEQMLTLFDNNVRDTISDKEISDIMFSIFGNTVSYQPSKGVLTDIISSGNLNLIQNEQLRQHLASFESTNDIFELQENGINSAKEEMIRLLNINGSIRKVVIHRGLNFKHQSISDTINNKNLFSLTEFENNLLNYYLSIRGANGSKVFGGIKEKIELILIELDSEINK</sequence>
<keyword evidence="3" id="KW-1185">Reference proteome</keyword>